<dbReference type="AlphaFoldDB" id="A0A7W7U8J1"/>
<gene>
    <name evidence="1" type="ORF">GGE06_007094</name>
</gene>
<dbReference type="RefSeq" id="WP_184932676.1">
    <property type="nucleotide sequence ID" value="NZ_JACHJY010000012.1"/>
</dbReference>
<sequence length="200" mass="21823">MGSTFQTIADLEATAEEAGALGERVGVWLVAEGIATPEREPSAPDKTWYLPGPRWSHVTDEPRSLGTDGLAVVTGRTVFFGSPGTGGSPICPHCATVVPDRRSSFSRAMDAWWATGVAEVRCPACGRTVPLPAWEWENDFFAFACLGIEHWNGPPLRPAFIAELTEVLGHRTRVLAGRIWRGDGAQPSSRRRSLRRKRLS</sequence>
<dbReference type="Proteomes" id="UP000582643">
    <property type="component" value="Unassembled WGS sequence"/>
</dbReference>
<comment type="caution">
    <text evidence="1">The sequence shown here is derived from an EMBL/GenBank/DDBJ whole genome shotgun (WGS) entry which is preliminary data.</text>
</comment>
<evidence type="ECO:0000313" key="2">
    <source>
        <dbReference type="Proteomes" id="UP000582643"/>
    </source>
</evidence>
<name>A0A7W7U8J1_9ACTN</name>
<evidence type="ECO:0000313" key="1">
    <source>
        <dbReference type="EMBL" id="MBB4986127.1"/>
    </source>
</evidence>
<reference evidence="1 2" key="1">
    <citation type="submission" date="2020-08" db="EMBL/GenBank/DDBJ databases">
        <title>Genomic Encyclopedia of Type Strains, Phase III (KMG-III): the genomes of soil and plant-associated and newly described type strains.</title>
        <authorList>
            <person name="Whitman W."/>
        </authorList>
    </citation>
    <scope>NUCLEOTIDE SEQUENCE [LARGE SCALE GENOMIC DNA]</scope>
    <source>
        <strain evidence="1 2">SFB5A</strain>
    </source>
</reference>
<keyword evidence="2" id="KW-1185">Reference proteome</keyword>
<protein>
    <submittedName>
        <fullName evidence="1">Endogenous inhibitor of DNA gyrase (YacG/DUF329 family)</fullName>
    </submittedName>
</protein>
<organism evidence="1 2">
    <name type="scientific">Streptomyces nymphaeiformis</name>
    <dbReference type="NCBI Taxonomy" id="2663842"/>
    <lineage>
        <taxon>Bacteria</taxon>
        <taxon>Bacillati</taxon>
        <taxon>Actinomycetota</taxon>
        <taxon>Actinomycetes</taxon>
        <taxon>Kitasatosporales</taxon>
        <taxon>Streptomycetaceae</taxon>
        <taxon>Streptomyces</taxon>
    </lineage>
</organism>
<proteinExistence type="predicted"/>
<dbReference type="EMBL" id="JACHJY010000012">
    <property type="protein sequence ID" value="MBB4986127.1"/>
    <property type="molecule type" value="Genomic_DNA"/>
</dbReference>
<accession>A0A7W7U8J1</accession>